<comment type="caution">
    <text evidence="1">The sequence shown here is derived from an EMBL/GenBank/DDBJ whole genome shotgun (WGS) entry which is preliminary data.</text>
</comment>
<dbReference type="EMBL" id="JABBFR010000001">
    <property type="protein sequence ID" value="MBT0722853.1"/>
    <property type="molecule type" value="Genomic_DNA"/>
</dbReference>
<organism evidence="1 2">
    <name type="scientific">Rosenbergiella gaditana</name>
    <dbReference type="NCBI Taxonomy" id="2726987"/>
    <lineage>
        <taxon>Bacteria</taxon>
        <taxon>Pseudomonadati</taxon>
        <taxon>Pseudomonadota</taxon>
        <taxon>Gammaproteobacteria</taxon>
        <taxon>Enterobacterales</taxon>
        <taxon>Erwiniaceae</taxon>
        <taxon>Rosenbergiella</taxon>
    </lineage>
</organism>
<dbReference type="Proteomes" id="UP000790096">
    <property type="component" value="Unassembled WGS sequence"/>
</dbReference>
<gene>
    <name evidence="1" type="ORF">HH682_00010</name>
</gene>
<proteinExistence type="predicted"/>
<keyword evidence="2" id="KW-1185">Reference proteome</keyword>
<dbReference type="RefSeq" id="WP_214235039.1">
    <property type="nucleotide sequence ID" value="NZ_JABBFR010000001.1"/>
</dbReference>
<evidence type="ECO:0000313" key="2">
    <source>
        <dbReference type="Proteomes" id="UP000790096"/>
    </source>
</evidence>
<name>A0ABS5STU2_9GAMM</name>
<protein>
    <submittedName>
        <fullName evidence="1">Uncharacterized protein</fullName>
    </submittedName>
</protein>
<accession>A0ABS5STU2</accession>
<reference evidence="1 2" key="1">
    <citation type="submission" date="2020-04" db="EMBL/GenBank/DDBJ databases">
        <title>Genome sequencing of Rosenbergiella species.</title>
        <authorList>
            <person name="Alvarez-Perez S."/>
            <person name="Lievens B."/>
        </authorList>
    </citation>
    <scope>NUCLEOTIDE SEQUENCE [LARGE SCALE GENOMIC DNA]</scope>
    <source>
        <strain evidence="1 2">S61</strain>
    </source>
</reference>
<sequence length="107" mass="12607">MAAPAQTSFPEPYYPVCELGRDFTLLSWVGKHIGEVENSTCLELSREHIHQLKNWLDCANTTFAEKNEKCLMPRARLQDVFAVRDCLESLLRNFDFEHEHLWFYATW</sequence>
<evidence type="ECO:0000313" key="1">
    <source>
        <dbReference type="EMBL" id="MBT0722853.1"/>
    </source>
</evidence>